<keyword evidence="2" id="KW-1185">Reference proteome</keyword>
<reference evidence="1 2" key="1">
    <citation type="submission" date="2020-06" db="EMBL/GenBank/DDBJ databases">
        <title>Genome mining for natural products.</title>
        <authorList>
            <person name="Zhang B."/>
            <person name="Shi J."/>
            <person name="Ge H."/>
        </authorList>
    </citation>
    <scope>NUCLEOTIDE SEQUENCE [LARGE SCALE GENOMIC DNA]</scope>
    <source>
        <strain evidence="1 2">NA02069</strain>
    </source>
</reference>
<gene>
    <name evidence="1" type="ORF">HUT05_13910</name>
</gene>
<evidence type="ECO:0000313" key="1">
    <source>
        <dbReference type="EMBL" id="QKZ18360.1"/>
    </source>
</evidence>
<dbReference type="EMBL" id="CP056041">
    <property type="protein sequence ID" value="QKZ18360.1"/>
    <property type="molecule type" value="Genomic_DNA"/>
</dbReference>
<protein>
    <submittedName>
        <fullName evidence="1">Uncharacterized protein</fullName>
    </submittedName>
</protein>
<dbReference type="Proteomes" id="UP000509418">
    <property type="component" value="Chromosome"/>
</dbReference>
<dbReference type="RefSeq" id="WP_176575301.1">
    <property type="nucleotide sequence ID" value="NZ_CBDRGH010000017.1"/>
</dbReference>
<proteinExistence type="predicted"/>
<dbReference type="AlphaFoldDB" id="A0A7H8T8U8"/>
<sequence length="677" mass="73446">MKVDVTGNDRSRIYVAAGSITMTERPLLPTDDIPAAELDVVRDAWVALGPHDDSVLTAEDAARKLNGDGLGLAVIAGPVGYGKRTAGIRALWDASRSEIVTTGKALSLKEIRPDWGTPDAPDSEVVVPDTELLPDEAGTAYLLDVAAEISAWRNPARVAQALLTHAGKLRQVGSRLVVIADEHSWPEGVNGALSNVVVRAKVRPSAHRVARAHLEYIHRHPDRLRWLNTATISGHQVGEAAHLLTDDSSPADATRLAVALSAVDEEVPGSLATALDAFQQWRTDVDTVFKSTRENPDDRALLIATVFLSGADALTIQEAARSLLDEPQETKVRTILTGPDLTTRFQDVKAQVEGRTVTLDHRPGYARAVLLHLWQQRADIHRPLLNWVDKITRPKQPGATRLTGVGDLLVHLAIAENDIRVIEQIHAWTGNGDNSTEHRELIARVLTTAAEADALGASVRAKLLTWAQDESEAVASVVALVCGSRFADHYPAMALVRLRHVLDRANADLAVHAAQQALCGIALREQHLPRVWSTVSKWAVDKQHLAGHRAFLTLLDPREDPTVLQILLAAAERDAEIKEAIVSGWSAALVDPRVHGECEQILVAWAHARAGGQVPYELITDILDQIVVRHLSSTPIAALVFGEPGVAYDEPVIALRKDLRRASQLPDAAFGDDVLEP</sequence>
<name>A0A7H8T8U8_STRCX</name>
<accession>A0A7H8T8U8</accession>
<organism evidence="1 2">
    <name type="scientific">Streptomyces chartreusis</name>
    <dbReference type="NCBI Taxonomy" id="1969"/>
    <lineage>
        <taxon>Bacteria</taxon>
        <taxon>Bacillati</taxon>
        <taxon>Actinomycetota</taxon>
        <taxon>Actinomycetes</taxon>
        <taxon>Kitasatosporales</taxon>
        <taxon>Streptomycetaceae</taxon>
        <taxon>Streptomyces</taxon>
    </lineage>
</organism>
<evidence type="ECO:0000313" key="2">
    <source>
        <dbReference type="Proteomes" id="UP000509418"/>
    </source>
</evidence>